<dbReference type="Proteomes" id="UP000540685">
    <property type="component" value="Unassembled WGS sequence"/>
</dbReference>
<evidence type="ECO:0000313" key="3">
    <source>
        <dbReference type="Proteomes" id="UP000540685"/>
    </source>
</evidence>
<dbReference type="InterPro" id="IPR007278">
    <property type="entry name" value="DUF397"/>
</dbReference>
<dbReference type="Pfam" id="PF04149">
    <property type="entry name" value="DUF397"/>
    <property type="match status" value="1"/>
</dbReference>
<accession>A0A7W9IM83</accession>
<protein>
    <recommendedName>
        <fullName evidence="1">DUF397 domain-containing protein</fullName>
    </recommendedName>
</protein>
<sequence length="66" mass="6970">MDQELSGATWVKSSLSGGNGGECVEIARLSGGRVAVRDSKDPSGPALVFTSAEWTAFTRRVRTDVV</sequence>
<name>A0A7W9IM83_9ACTN</name>
<organism evidence="2 3">
    <name type="scientific">Streptosporangium becharense</name>
    <dbReference type="NCBI Taxonomy" id="1816182"/>
    <lineage>
        <taxon>Bacteria</taxon>
        <taxon>Bacillati</taxon>
        <taxon>Actinomycetota</taxon>
        <taxon>Actinomycetes</taxon>
        <taxon>Streptosporangiales</taxon>
        <taxon>Streptosporangiaceae</taxon>
        <taxon>Streptosporangium</taxon>
    </lineage>
</organism>
<evidence type="ECO:0000313" key="2">
    <source>
        <dbReference type="EMBL" id="MBB5823323.1"/>
    </source>
</evidence>
<comment type="caution">
    <text evidence="2">The sequence shown here is derived from an EMBL/GenBank/DDBJ whole genome shotgun (WGS) entry which is preliminary data.</text>
</comment>
<feature type="domain" description="DUF397" evidence="1">
    <location>
        <begin position="8"/>
        <end position="62"/>
    </location>
</feature>
<proteinExistence type="predicted"/>
<keyword evidence="3" id="KW-1185">Reference proteome</keyword>
<evidence type="ECO:0000259" key="1">
    <source>
        <dbReference type="Pfam" id="PF04149"/>
    </source>
</evidence>
<dbReference type="EMBL" id="JACHMP010000001">
    <property type="protein sequence ID" value="MBB5823323.1"/>
    <property type="molecule type" value="Genomic_DNA"/>
</dbReference>
<dbReference type="RefSeq" id="WP_184540395.1">
    <property type="nucleotide sequence ID" value="NZ_JACHMP010000001.1"/>
</dbReference>
<reference evidence="2 3" key="1">
    <citation type="submission" date="2020-08" db="EMBL/GenBank/DDBJ databases">
        <title>Sequencing the genomes of 1000 actinobacteria strains.</title>
        <authorList>
            <person name="Klenk H.-P."/>
        </authorList>
    </citation>
    <scope>NUCLEOTIDE SEQUENCE [LARGE SCALE GENOMIC DNA]</scope>
    <source>
        <strain evidence="2 3">DSM 46887</strain>
    </source>
</reference>
<dbReference type="AlphaFoldDB" id="A0A7W9IM83"/>
<gene>
    <name evidence="2" type="ORF">F4562_006385</name>
</gene>